<dbReference type="GO" id="GO:0022412">
    <property type="term" value="P:cellular process involved in reproduction in multicellular organism"/>
    <property type="evidence" value="ECO:0007669"/>
    <property type="project" value="UniProtKB-ARBA"/>
</dbReference>
<dbReference type="GO" id="GO:0035006">
    <property type="term" value="P:melanization defense response"/>
    <property type="evidence" value="ECO:0007669"/>
    <property type="project" value="UniProtKB-ARBA"/>
</dbReference>
<dbReference type="GO" id="GO:0003924">
    <property type="term" value="F:GTPase activity"/>
    <property type="evidence" value="ECO:0007669"/>
    <property type="project" value="InterPro"/>
</dbReference>
<dbReference type="GO" id="GO:0035099">
    <property type="term" value="P:hemocyte migration"/>
    <property type="evidence" value="ECO:0007669"/>
    <property type="project" value="UniProtKB-ARBA"/>
</dbReference>
<dbReference type="SMART" id="SM00173">
    <property type="entry name" value="RAS"/>
    <property type="match status" value="1"/>
</dbReference>
<keyword evidence="2" id="KW-0342">GTP-binding</keyword>
<dbReference type="GO" id="GO:0003006">
    <property type="term" value="P:developmental process involved in reproduction"/>
    <property type="evidence" value="ECO:0007669"/>
    <property type="project" value="UniProtKB-ARBA"/>
</dbReference>
<dbReference type="Gene3D" id="3.40.50.300">
    <property type="entry name" value="P-loop containing nucleotide triphosphate hydrolases"/>
    <property type="match status" value="1"/>
</dbReference>
<dbReference type="SUPFAM" id="SSF52540">
    <property type="entry name" value="P-loop containing nucleoside triphosphate hydrolases"/>
    <property type="match status" value="1"/>
</dbReference>
<evidence type="ECO:0000313" key="4">
    <source>
        <dbReference type="Proteomes" id="UP001168821"/>
    </source>
</evidence>
<dbReference type="PANTHER" id="PTHR24072">
    <property type="entry name" value="RHO FAMILY GTPASE"/>
    <property type="match status" value="1"/>
</dbReference>
<sequence>MMDQHGVLETPLRKKKLVIGDMSGKSATIQVYIQDEFCHTYATIFDNFQADVEVDGTYVVAEIIDTTCSDKFGVIRKEMYANADVVIIFFSVYSRQSFRNVQEIWLPEVMKSRGRIPFILVGTIAKIGFSDGDRVSFEEARALAEEIGALCYVECWPDRKYNVDRVFQEAISATLKGNGNNV</sequence>
<dbReference type="PROSITE" id="PS51420">
    <property type="entry name" value="RHO"/>
    <property type="match status" value="1"/>
</dbReference>
<dbReference type="PROSITE" id="PS51419">
    <property type="entry name" value="RAB"/>
    <property type="match status" value="1"/>
</dbReference>
<evidence type="ECO:0000313" key="3">
    <source>
        <dbReference type="EMBL" id="KAJ3648478.1"/>
    </source>
</evidence>
<organism evidence="3 4">
    <name type="scientific">Zophobas morio</name>
    <dbReference type="NCBI Taxonomy" id="2755281"/>
    <lineage>
        <taxon>Eukaryota</taxon>
        <taxon>Metazoa</taxon>
        <taxon>Ecdysozoa</taxon>
        <taxon>Arthropoda</taxon>
        <taxon>Hexapoda</taxon>
        <taxon>Insecta</taxon>
        <taxon>Pterygota</taxon>
        <taxon>Neoptera</taxon>
        <taxon>Endopterygota</taxon>
        <taxon>Coleoptera</taxon>
        <taxon>Polyphaga</taxon>
        <taxon>Cucujiformia</taxon>
        <taxon>Tenebrionidae</taxon>
        <taxon>Zophobas</taxon>
    </lineage>
</organism>
<dbReference type="Proteomes" id="UP001168821">
    <property type="component" value="Unassembled WGS sequence"/>
</dbReference>
<comment type="caution">
    <text evidence="3">The sequence shown here is derived from an EMBL/GenBank/DDBJ whole genome shotgun (WGS) entry which is preliminary data.</text>
</comment>
<dbReference type="GO" id="GO:0001667">
    <property type="term" value="P:ameboidal-type cell migration"/>
    <property type="evidence" value="ECO:0007669"/>
    <property type="project" value="UniProtKB-ARBA"/>
</dbReference>
<dbReference type="NCBIfam" id="TIGR00231">
    <property type="entry name" value="small_GTP"/>
    <property type="match status" value="1"/>
</dbReference>
<dbReference type="SMART" id="SM00174">
    <property type="entry name" value="RHO"/>
    <property type="match status" value="1"/>
</dbReference>
<evidence type="ECO:0000256" key="2">
    <source>
        <dbReference type="ARBA" id="ARBA00023134"/>
    </source>
</evidence>
<dbReference type="GO" id="GO:0005525">
    <property type="term" value="F:GTP binding"/>
    <property type="evidence" value="ECO:0007669"/>
    <property type="project" value="UniProtKB-KW"/>
</dbReference>
<dbReference type="InterPro" id="IPR001806">
    <property type="entry name" value="Small_GTPase"/>
</dbReference>
<dbReference type="InterPro" id="IPR003578">
    <property type="entry name" value="Small_GTPase_Rho"/>
</dbReference>
<accession>A0AA38I135</accession>
<proteinExistence type="predicted"/>
<evidence type="ECO:0000256" key="1">
    <source>
        <dbReference type="ARBA" id="ARBA00022741"/>
    </source>
</evidence>
<dbReference type="AlphaFoldDB" id="A0AA38I135"/>
<gene>
    <name evidence="3" type="ORF">Zmor_020279</name>
</gene>
<dbReference type="InterPro" id="IPR027417">
    <property type="entry name" value="P-loop_NTPase"/>
</dbReference>
<dbReference type="GO" id="GO:0007264">
    <property type="term" value="P:small GTPase-mediated signal transduction"/>
    <property type="evidence" value="ECO:0007669"/>
    <property type="project" value="InterPro"/>
</dbReference>
<dbReference type="SMART" id="SM00175">
    <property type="entry name" value="RAB"/>
    <property type="match status" value="1"/>
</dbReference>
<dbReference type="EMBL" id="JALNTZ010000006">
    <property type="protein sequence ID" value="KAJ3648478.1"/>
    <property type="molecule type" value="Genomic_DNA"/>
</dbReference>
<reference evidence="3" key="1">
    <citation type="journal article" date="2023" name="G3 (Bethesda)">
        <title>Whole genome assemblies of Zophobas morio and Tenebrio molitor.</title>
        <authorList>
            <person name="Kaur S."/>
            <person name="Stinson S.A."/>
            <person name="diCenzo G.C."/>
        </authorList>
    </citation>
    <scope>NUCLEOTIDE SEQUENCE</scope>
    <source>
        <strain evidence="3">QUZm001</strain>
    </source>
</reference>
<name>A0AA38I135_9CUCU</name>
<dbReference type="PROSITE" id="PS51421">
    <property type="entry name" value="RAS"/>
    <property type="match status" value="1"/>
</dbReference>
<dbReference type="InterPro" id="IPR005225">
    <property type="entry name" value="Small_GTP-bd"/>
</dbReference>
<dbReference type="Pfam" id="PF00071">
    <property type="entry name" value="Ras"/>
    <property type="match status" value="1"/>
</dbReference>
<keyword evidence="4" id="KW-1185">Reference proteome</keyword>
<keyword evidence="1" id="KW-0547">Nucleotide-binding</keyword>
<protein>
    <submittedName>
        <fullName evidence="3">Uncharacterized protein</fullName>
    </submittedName>
</protein>